<dbReference type="Pfam" id="PF00691">
    <property type="entry name" value="OmpA"/>
    <property type="match status" value="1"/>
</dbReference>
<evidence type="ECO:0000259" key="4">
    <source>
        <dbReference type="PROSITE" id="PS51123"/>
    </source>
</evidence>
<dbReference type="InterPro" id="IPR050330">
    <property type="entry name" value="Bact_OuterMem_StrucFunc"/>
</dbReference>
<feature type="region of interest" description="Disordered" evidence="2">
    <location>
        <begin position="267"/>
        <end position="292"/>
    </location>
</feature>
<proteinExistence type="predicted"/>
<feature type="transmembrane region" description="Helical" evidence="3">
    <location>
        <begin position="7"/>
        <end position="24"/>
    </location>
</feature>
<keyword evidence="5" id="KW-0282">Flagellum</keyword>
<dbReference type="CDD" id="cd07185">
    <property type="entry name" value="OmpA_C-like"/>
    <property type="match status" value="1"/>
</dbReference>
<dbReference type="OrthoDB" id="9763897at2"/>
<sequence>MSNNKTIWWLLLIGWMAGSAYWHVCKIKLLCDAPLTSSTVISKTAPVISPLTIVDGSELNLTSSGNFGFAKSGADANFSGVQAEIDSLASFAAANPGKIITITGSYSSQETNSTPFPNLGIARAAAIKSYLTSKGLSDSVFVLNGQLNDAIVFSPDSLHGGIDFAFAKRVAVTENDLANEQKYESIFKPLDLYFPTASAEYIKTGENQKFLVEAKKFLSENKDKKLLLTGYTDSDDSAEWNLKLSKKRAEIIKAKFVALGVPADRISTDGKGEADPKASNDTPEGKRANRRVTIVVQ</sequence>
<dbReference type="EMBL" id="SZVO01000003">
    <property type="protein sequence ID" value="TKT92695.1"/>
    <property type="molecule type" value="Genomic_DNA"/>
</dbReference>
<keyword evidence="5" id="KW-0969">Cilium</keyword>
<gene>
    <name evidence="5" type="ORF">FDK13_07755</name>
</gene>
<evidence type="ECO:0000256" key="2">
    <source>
        <dbReference type="SAM" id="MobiDB-lite"/>
    </source>
</evidence>
<name>A0A4U6D816_9BACT</name>
<dbReference type="PANTHER" id="PTHR30329">
    <property type="entry name" value="STATOR ELEMENT OF FLAGELLAR MOTOR COMPLEX"/>
    <property type="match status" value="1"/>
</dbReference>
<dbReference type="PANTHER" id="PTHR30329:SF21">
    <property type="entry name" value="LIPOPROTEIN YIAD-RELATED"/>
    <property type="match status" value="1"/>
</dbReference>
<dbReference type="Proteomes" id="UP000304900">
    <property type="component" value="Unassembled WGS sequence"/>
</dbReference>
<evidence type="ECO:0000256" key="1">
    <source>
        <dbReference type="PROSITE-ProRule" id="PRU00473"/>
    </source>
</evidence>
<dbReference type="GO" id="GO:0016020">
    <property type="term" value="C:membrane"/>
    <property type="evidence" value="ECO:0007669"/>
    <property type="project" value="UniProtKB-UniRule"/>
</dbReference>
<dbReference type="InterPro" id="IPR006665">
    <property type="entry name" value="OmpA-like"/>
</dbReference>
<feature type="domain" description="OmpA-like" evidence="4">
    <location>
        <begin position="181"/>
        <end position="297"/>
    </location>
</feature>
<dbReference type="PROSITE" id="PS51123">
    <property type="entry name" value="OMPA_2"/>
    <property type="match status" value="1"/>
</dbReference>
<dbReference type="SUPFAM" id="SSF103088">
    <property type="entry name" value="OmpA-like"/>
    <property type="match status" value="2"/>
</dbReference>
<evidence type="ECO:0000256" key="3">
    <source>
        <dbReference type="SAM" id="Phobius"/>
    </source>
</evidence>
<keyword evidence="6" id="KW-1185">Reference proteome</keyword>
<organism evidence="5 6">
    <name type="scientific">Dyadobacter frigoris</name>
    <dbReference type="NCBI Taxonomy" id="2576211"/>
    <lineage>
        <taxon>Bacteria</taxon>
        <taxon>Pseudomonadati</taxon>
        <taxon>Bacteroidota</taxon>
        <taxon>Cytophagia</taxon>
        <taxon>Cytophagales</taxon>
        <taxon>Spirosomataceae</taxon>
        <taxon>Dyadobacter</taxon>
    </lineage>
</organism>
<evidence type="ECO:0000313" key="5">
    <source>
        <dbReference type="EMBL" id="TKT92695.1"/>
    </source>
</evidence>
<protein>
    <submittedName>
        <fullName evidence="5">Flagellar motor protein MotB</fullName>
    </submittedName>
</protein>
<keyword evidence="1 3" id="KW-0472">Membrane</keyword>
<dbReference type="Gene3D" id="3.30.1330.60">
    <property type="entry name" value="OmpA-like domain"/>
    <property type="match status" value="2"/>
</dbReference>
<reference evidence="5 6" key="1">
    <citation type="submission" date="2019-05" db="EMBL/GenBank/DDBJ databases">
        <title>Dyadobacter AR-3-8 sp. nov., isolated from arctic soil.</title>
        <authorList>
            <person name="Chaudhary D.K."/>
        </authorList>
    </citation>
    <scope>NUCLEOTIDE SEQUENCE [LARGE SCALE GENOMIC DNA]</scope>
    <source>
        <strain evidence="5 6">AR-3-8</strain>
    </source>
</reference>
<accession>A0A4U6D816</accession>
<keyword evidence="3" id="KW-1133">Transmembrane helix</keyword>
<dbReference type="InterPro" id="IPR036737">
    <property type="entry name" value="OmpA-like_sf"/>
</dbReference>
<keyword evidence="5" id="KW-0966">Cell projection</keyword>
<evidence type="ECO:0000313" key="6">
    <source>
        <dbReference type="Proteomes" id="UP000304900"/>
    </source>
</evidence>
<keyword evidence="3" id="KW-0812">Transmembrane</keyword>
<dbReference type="RefSeq" id="WP_137339423.1">
    <property type="nucleotide sequence ID" value="NZ_BSQH01000002.1"/>
</dbReference>
<dbReference type="AlphaFoldDB" id="A0A4U6D816"/>
<comment type="caution">
    <text evidence="5">The sequence shown here is derived from an EMBL/GenBank/DDBJ whole genome shotgun (WGS) entry which is preliminary data.</text>
</comment>
<feature type="compositionally biased region" description="Basic and acidic residues" evidence="2">
    <location>
        <begin position="267"/>
        <end position="287"/>
    </location>
</feature>